<keyword evidence="3" id="KW-1185">Reference proteome</keyword>
<comment type="caution">
    <text evidence="2">The sequence shown here is derived from an EMBL/GenBank/DDBJ whole genome shotgun (WGS) entry which is preliminary data.</text>
</comment>
<reference evidence="2" key="2">
    <citation type="submission" date="2023-06" db="EMBL/GenBank/DDBJ databases">
        <authorList>
            <person name="Swenson N.G."/>
            <person name="Wegrzyn J.L."/>
            <person name="Mcevoy S.L."/>
        </authorList>
    </citation>
    <scope>NUCLEOTIDE SEQUENCE</scope>
    <source>
        <strain evidence="2">NS2018</strain>
        <tissue evidence="2">Leaf</tissue>
    </source>
</reference>
<dbReference type="InterPro" id="IPR000182">
    <property type="entry name" value="GNAT_dom"/>
</dbReference>
<evidence type="ECO:0000313" key="3">
    <source>
        <dbReference type="Proteomes" id="UP001168877"/>
    </source>
</evidence>
<evidence type="ECO:0000259" key="1">
    <source>
        <dbReference type="PROSITE" id="PS51186"/>
    </source>
</evidence>
<evidence type="ECO:0000313" key="2">
    <source>
        <dbReference type="EMBL" id="KAK0607058.1"/>
    </source>
</evidence>
<dbReference type="SUPFAM" id="SSF55729">
    <property type="entry name" value="Acyl-CoA N-acyltransferases (Nat)"/>
    <property type="match status" value="1"/>
</dbReference>
<proteinExistence type="predicted"/>
<dbReference type="PANTHER" id="PTHR46067">
    <property type="entry name" value="ACYL-COA N-ACYLTRANSFERASES (NAT) SUPERFAMILY PROTEIN"/>
    <property type="match status" value="1"/>
</dbReference>
<dbReference type="InterPro" id="IPR016181">
    <property type="entry name" value="Acyl_CoA_acyltransferase"/>
</dbReference>
<feature type="domain" description="N-acetyltransferase" evidence="1">
    <location>
        <begin position="3"/>
        <end position="152"/>
    </location>
</feature>
<gene>
    <name evidence="2" type="ORF">LWI29_008534</name>
</gene>
<dbReference type="Pfam" id="PF13302">
    <property type="entry name" value="Acetyltransf_3"/>
    <property type="match status" value="1"/>
</dbReference>
<dbReference type="Proteomes" id="UP001168877">
    <property type="component" value="Unassembled WGS sequence"/>
</dbReference>
<reference evidence="2" key="1">
    <citation type="journal article" date="2022" name="Plant J.">
        <title>Strategies of tolerance reflected in two North American maple genomes.</title>
        <authorList>
            <person name="McEvoy S.L."/>
            <person name="Sezen U.U."/>
            <person name="Trouern-Trend A."/>
            <person name="McMahon S.M."/>
            <person name="Schaberg P.G."/>
            <person name="Yang J."/>
            <person name="Wegrzyn J.L."/>
            <person name="Swenson N.G."/>
        </authorList>
    </citation>
    <scope>NUCLEOTIDE SEQUENCE</scope>
    <source>
        <strain evidence="2">NS2018</strain>
    </source>
</reference>
<protein>
    <recommendedName>
        <fullName evidence="1">N-acetyltransferase domain-containing protein</fullName>
    </recommendedName>
</protein>
<dbReference type="AlphaFoldDB" id="A0AA39TJ36"/>
<sequence length="175" mass="20384">MEITQRPYQLSDVDDFMEWANDDQVIRSSRLRHYTTNEDALTYLQEEAIPQPWYRAICLDDHPIGFVSVKPGSDHQRCRGLISYALGSKYCGKGITTVAVKLAVPFVFEKFPDMQRLQAIVDVDNKASEREYWKRLVSLRKVFLEKMFLSRERPLMLLCIACSHQINKIHLLFGL</sequence>
<accession>A0AA39TJ36</accession>
<dbReference type="EMBL" id="JAUESC010000001">
    <property type="protein sequence ID" value="KAK0607058.1"/>
    <property type="molecule type" value="Genomic_DNA"/>
</dbReference>
<dbReference type="Gene3D" id="3.40.630.30">
    <property type="match status" value="1"/>
</dbReference>
<organism evidence="2 3">
    <name type="scientific">Acer saccharum</name>
    <name type="common">Sugar maple</name>
    <dbReference type="NCBI Taxonomy" id="4024"/>
    <lineage>
        <taxon>Eukaryota</taxon>
        <taxon>Viridiplantae</taxon>
        <taxon>Streptophyta</taxon>
        <taxon>Embryophyta</taxon>
        <taxon>Tracheophyta</taxon>
        <taxon>Spermatophyta</taxon>
        <taxon>Magnoliopsida</taxon>
        <taxon>eudicotyledons</taxon>
        <taxon>Gunneridae</taxon>
        <taxon>Pentapetalae</taxon>
        <taxon>rosids</taxon>
        <taxon>malvids</taxon>
        <taxon>Sapindales</taxon>
        <taxon>Sapindaceae</taxon>
        <taxon>Hippocastanoideae</taxon>
        <taxon>Acereae</taxon>
        <taxon>Acer</taxon>
    </lineage>
</organism>
<dbReference type="PANTHER" id="PTHR46067:SF24">
    <property type="entry name" value="ACYL-COA N-ACYLTRANSFERASES (NAT) SUPERFAMILY PROTEIN"/>
    <property type="match status" value="1"/>
</dbReference>
<dbReference type="PROSITE" id="PS51186">
    <property type="entry name" value="GNAT"/>
    <property type="match status" value="1"/>
</dbReference>
<name>A0AA39TJ36_ACESA</name>
<dbReference type="GO" id="GO:0016747">
    <property type="term" value="F:acyltransferase activity, transferring groups other than amino-acyl groups"/>
    <property type="evidence" value="ECO:0007669"/>
    <property type="project" value="InterPro"/>
</dbReference>